<dbReference type="Proteomes" id="UP000199614">
    <property type="component" value="Unassembled WGS sequence"/>
</dbReference>
<organism evidence="3 4">
    <name type="scientific">Pseudonocardia ammonioxydans</name>
    <dbReference type="NCBI Taxonomy" id="260086"/>
    <lineage>
        <taxon>Bacteria</taxon>
        <taxon>Bacillati</taxon>
        <taxon>Actinomycetota</taxon>
        <taxon>Actinomycetes</taxon>
        <taxon>Pseudonocardiales</taxon>
        <taxon>Pseudonocardiaceae</taxon>
        <taxon>Pseudonocardia</taxon>
    </lineage>
</organism>
<accession>A0A1I4XMU0</accession>
<sequence length="100" mass="9999">MPTTTQDRREAVVTVPDLTGFDLPRAHDTALDGGLLAVEHDSSDGAPERRVVGQEPLPGAVARYGSSVTVWAESPPPDSGGGGGSGVTPVGPGPVLSGQG</sequence>
<evidence type="ECO:0000313" key="4">
    <source>
        <dbReference type="Proteomes" id="UP000199614"/>
    </source>
</evidence>
<feature type="domain" description="PASTA" evidence="2">
    <location>
        <begin position="13"/>
        <end position="71"/>
    </location>
</feature>
<protein>
    <submittedName>
        <fullName evidence="3">PASTA domain-containing protein</fullName>
    </submittedName>
</protein>
<evidence type="ECO:0000259" key="2">
    <source>
        <dbReference type="Pfam" id="PF03793"/>
    </source>
</evidence>
<feature type="compositionally biased region" description="Low complexity" evidence="1">
    <location>
        <begin position="87"/>
        <end position="100"/>
    </location>
</feature>
<evidence type="ECO:0000256" key="1">
    <source>
        <dbReference type="SAM" id="MobiDB-lite"/>
    </source>
</evidence>
<keyword evidence="4" id="KW-1185">Reference proteome</keyword>
<feature type="region of interest" description="Disordered" evidence="1">
    <location>
        <begin position="70"/>
        <end position="100"/>
    </location>
</feature>
<dbReference type="Gene3D" id="3.30.10.20">
    <property type="match status" value="1"/>
</dbReference>
<dbReference type="STRING" id="260086.SAMN05216207_1011144"/>
<reference evidence="3 4" key="1">
    <citation type="submission" date="2016-10" db="EMBL/GenBank/DDBJ databases">
        <authorList>
            <person name="de Groot N.N."/>
        </authorList>
    </citation>
    <scope>NUCLEOTIDE SEQUENCE [LARGE SCALE GENOMIC DNA]</scope>
    <source>
        <strain evidence="3 4">CGMCC 4.1877</strain>
    </source>
</reference>
<dbReference type="RefSeq" id="WP_093342222.1">
    <property type="nucleotide sequence ID" value="NZ_FOUY01000011.1"/>
</dbReference>
<dbReference type="AlphaFoldDB" id="A0A1I4XMU0"/>
<dbReference type="InterPro" id="IPR005543">
    <property type="entry name" value="PASTA_dom"/>
</dbReference>
<evidence type="ECO:0000313" key="3">
    <source>
        <dbReference type="EMBL" id="SFN27112.1"/>
    </source>
</evidence>
<gene>
    <name evidence="3" type="ORF">SAMN05216207_1011144</name>
</gene>
<dbReference type="Pfam" id="PF03793">
    <property type="entry name" value="PASTA"/>
    <property type="match status" value="1"/>
</dbReference>
<dbReference type="CDD" id="cd06577">
    <property type="entry name" value="PASTA_pknB"/>
    <property type="match status" value="1"/>
</dbReference>
<proteinExistence type="predicted"/>
<dbReference type="EMBL" id="FOUY01000011">
    <property type="protein sequence ID" value="SFN27112.1"/>
    <property type="molecule type" value="Genomic_DNA"/>
</dbReference>
<name>A0A1I4XMU0_PSUAM</name>